<keyword evidence="2" id="KW-1185">Reference proteome</keyword>
<accession>A0A7M7Q9B3</accession>
<dbReference type="EnsemblMetazoa" id="XM_031928155">
    <property type="protein sequence ID" value="XP_031784015"/>
    <property type="gene ID" value="LOC116417063"/>
</dbReference>
<protein>
    <submittedName>
        <fullName evidence="1">Uncharacterized protein</fullName>
    </submittedName>
</protein>
<dbReference type="Proteomes" id="UP000002358">
    <property type="component" value="Unassembled WGS sequence"/>
</dbReference>
<sequence>MSRTEAIGSLLYLAGATRPDIAFAVNLLSRRQLSPTESDWKDVKKIFRYLRGTSKTGLTFRAKEDNMEAMTDASFRDCEDSFSTGEYVIKLYGDPIIWRSYKQTYVSLSTCQAEYLAMSNACQEIISLDKAIRDITGKTLYPVTLWCDHF</sequence>
<organism evidence="1 2">
    <name type="scientific">Nasonia vitripennis</name>
    <name type="common">Parasitic wasp</name>
    <dbReference type="NCBI Taxonomy" id="7425"/>
    <lineage>
        <taxon>Eukaryota</taxon>
        <taxon>Metazoa</taxon>
        <taxon>Ecdysozoa</taxon>
        <taxon>Arthropoda</taxon>
        <taxon>Hexapoda</taxon>
        <taxon>Insecta</taxon>
        <taxon>Pterygota</taxon>
        <taxon>Neoptera</taxon>
        <taxon>Endopterygota</taxon>
        <taxon>Hymenoptera</taxon>
        <taxon>Apocrita</taxon>
        <taxon>Proctotrupomorpha</taxon>
        <taxon>Chalcidoidea</taxon>
        <taxon>Pteromalidae</taxon>
        <taxon>Pteromalinae</taxon>
        <taxon>Nasonia</taxon>
    </lineage>
</organism>
<dbReference type="CDD" id="cd09272">
    <property type="entry name" value="RNase_HI_RT_Ty1"/>
    <property type="match status" value="1"/>
</dbReference>
<reference evidence="1" key="1">
    <citation type="submission" date="2021-01" db="UniProtKB">
        <authorList>
            <consortium name="EnsemblMetazoa"/>
        </authorList>
    </citation>
    <scope>IDENTIFICATION</scope>
</reference>
<dbReference type="PANTHER" id="PTHR11439:SF467">
    <property type="entry name" value="INTEGRASE CATALYTIC DOMAIN-CONTAINING PROTEIN"/>
    <property type="match status" value="1"/>
</dbReference>
<dbReference type="AlphaFoldDB" id="A0A7M7Q9B3"/>
<evidence type="ECO:0000313" key="1">
    <source>
        <dbReference type="EnsemblMetazoa" id="XP_031784015"/>
    </source>
</evidence>
<evidence type="ECO:0000313" key="2">
    <source>
        <dbReference type="Proteomes" id="UP000002358"/>
    </source>
</evidence>
<dbReference type="InParanoid" id="A0A7M7Q9B3"/>
<dbReference type="KEGG" id="nvi:116417063"/>
<dbReference type="PANTHER" id="PTHR11439">
    <property type="entry name" value="GAG-POL-RELATED RETROTRANSPOSON"/>
    <property type="match status" value="1"/>
</dbReference>
<dbReference type="GeneID" id="116417063"/>
<dbReference type="OrthoDB" id="8188638at2759"/>
<dbReference type="RefSeq" id="XP_031784015.1">
    <property type="nucleotide sequence ID" value="XM_031928155.1"/>
</dbReference>
<proteinExistence type="predicted"/>
<name>A0A7M7Q9B3_NASVI</name>